<gene>
    <name evidence="2" type="ORF">WR25_23791</name>
</gene>
<name>A0A2A2M2L5_9BILA</name>
<dbReference type="AlphaFoldDB" id="A0A2A2M2L5"/>
<protein>
    <recommendedName>
        <fullName evidence="1">Thiamine phosphate synthase/TenI domain-containing protein</fullName>
    </recommendedName>
</protein>
<dbReference type="InterPro" id="IPR013785">
    <property type="entry name" value="Aldolase_TIM"/>
</dbReference>
<dbReference type="SUPFAM" id="SSF51391">
    <property type="entry name" value="Thiamin phosphate synthase"/>
    <property type="match status" value="1"/>
</dbReference>
<comment type="caution">
    <text evidence="2">The sequence shown here is derived from an EMBL/GenBank/DDBJ whole genome shotgun (WGS) entry which is preliminary data.</text>
</comment>
<dbReference type="GO" id="GO:0009228">
    <property type="term" value="P:thiamine biosynthetic process"/>
    <property type="evidence" value="ECO:0007669"/>
    <property type="project" value="UniProtKB-KW"/>
</dbReference>
<dbReference type="Pfam" id="PF02581">
    <property type="entry name" value="TMP-TENI"/>
    <property type="match status" value="1"/>
</dbReference>
<organism evidence="2 3">
    <name type="scientific">Diploscapter pachys</name>
    <dbReference type="NCBI Taxonomy" id="2018661"/>
    <lineage>
        <taxon>Eukaryota</taxon>
        <taxon>Metazoa</taxon>
        <taxon>Ecdysozoa</taxon>
        <taxon>Nematoda</taxon>
        <taxon>Chromadorea</taxon>
        <taxon>Rhabditida</taxon>
        <taxon>Rhabditina</taxon>
        <taxon>Rhabditomorpha</taxon>
        <taxon>Rhabditoidea</taxon>
        <taxon>Rhabditidae</taxon>
        <taxon>Diploscapter</taxon>
    </lineage>
</organism>
<reference evidence="2 3" key="1">
    <citation type="journal article" date="2017" name="Curr. Biol.">
        <title>Genome architecture and evolution of a unichromosomal asexual nematode.</title>
        <authorList>
            <person name="Fradin H."/>
            <person name="Zegar C."/>
            <person name="Gutwein M."/>
            <person name="Lucas J."/>
            <person name="Kovtun M."/>
            <person name="Corcoran D."/>
            <person name="Baugh L.R."/>
            <person name="Kiontke K."/>
            <person name="Gunsalus K."/>
            <person name="Fitch D.H."/>
            <person name="Piano F."/>
        </authorList>
    </citation>
    <scope>NUCLEOTIDE SEQUENCE [LARGE SCALE GENOMIC DNA]</scope>
    <source>
        <strain evidence="2">PF1309</strain>
    </source>
</reference>
<dbReference type="InterPro" id="IPR036206">
    <property type="entry name" value="ThiamineP_synth_sf"/>
</dbReference>
<dbReference type="InterPro" id="IPR022998">
    <property type="entry name" value="ThiamineP_synth_TenI"/>
</dbReference>
<evidence type="ECO:0000259" key="1">
    <source>
        <dbReference type="Pfam" id="PF02581"/>
    </source>
</evidence>
<evidence type="ECO:0000313" key="3">
    <source>
        <dbReference type="Proteomes" id="UP000218231"/>
    </source>
</evidence>
<dbReference type="EMBL" id="LIAE01006108">
    <property type="protein sequence ID" value="PAV92633.1"/>
    <property type="molecule type" value="Genomic_DNA"/>
</dbReference>
<accession>A0A2A2M2L5</accession>
<keyword evidence="3" id="KW-1185">Reference proteome</keyword>
<evidence type="ECO:0000313" key="2">
    <source>
        <dbReference type="EMBL" id="PAV92633.1"/>
    </source>
</evidence>
<feature type="domain" description="Thiamine phosphate synthase/TenI" evidence="1">
    <location>
        <begin position="148"/>
        <end position="232"/>
    </location>
</feature>
<proteinExistence type="predicted"/>
<dbReference type="Proteomes" id="UP000218231">
    <property type="component" value="Unassembled WGS sequence"/>
</dbReference>
<sequence length="238" mass="25445">MAFVEQWTDRIGVVRLGHGDQRHRLRLPAGDVRGLGDGGGDIVESGGCRRGQGVGGHDARYSGVVADLNRNLSPRRHAWLMTDERIGAALLPAIRALPPGAGVVFRHYGLPRGERHRLFLMVRRLATARKLRISAAGGLPGVGSHGGRRALTHAAHDRREAIRGIRAGAAWLFVSPVFATRSHPGARALGVRRAVGVGRGLGAGRVALGGMTGARWLAIRRYGFDGWAAIDGLMPGRR</sequence>
<dbReference type="STRING" id="2018661.A0A2A2M2L5"/>
<dbReference type="Gene3D" id="3.20.20.70">
    <property type="entry name" value="Aldolase class I"/>
    <property type="match status" value="1"/>
</dbReference>